<name>A0AAE3NTF7_9BACT</name>
<reference evidence="6" key="1">
    <citation type="submission" date="2023-03" db="EMBL/GenBank/DDBJ databases">
        <title>Stygiobacter electus gen. nov., sp. nov., facultatively anaerobic thermotolerant bacterium of the class Ignavibacteria from a well of Yessentuki mineral water deposit.</title>
        <authorList>
            <person name="Podosokorskaya O.A."/>
            <person name="Elcheninov A.G."/>
            <person name="Petrova N.F."/>
            <person name="Zavarzina D.G."/>
            <person name="Kublanov I.V."/>
            <person name="Merkel A.Y."/>
        </authorList>
    </citation>
    <scope>NUCLEOTIDE SEQUENCE</scope>
    <source>
        <strain evidence="6">09-Me</strain>
    </source>
</reference>
<comment type="similarity">
    <text evidence="4">Belongs to the ABC transporter superfamily. Macrolide exporter (TC 3.A.1.122) family.</text>
</comment>
<dbReference type="InterPro" id="IPR027417">
    <property type="entry name" value="P-loop_NTPase"/>
</dbReference>
<dbReference type="GO" id="GO:0016887">
    <property type="term" value="F:ATP hydrolysis activity"/>
    <property type="evidence" value="ECO:0007669"/>
    <property type="project" value="InterPro"/>
</dbReference>
<keyword evidence="3 6" id="KW-0067">ATP-binding</keyword>
<sequence>MNEIILSAENIFKSYTSENQNKIDVLKDVSLSIQINKINLIIGASGAGKSTLLHILSGLDNPDSGKVFFKDENIFMMNENKLTNFRNKHIGFVFQFHHLLPEFTALENVAIPIMISGKSLTKAKDKAKEILDIVGLNDRLNNKPSELSGGEAQRVAVARALANNPDIIFADEPTGNLDSFNSEIIHKLFFEIRDKFNTTFLIVSHNPELIKLGEIIFEMKDGKILNQHGVENE</sequence>
<dbReference type="GO" id="GO:0005524">
    <property type="term" value="F:ATP binding"/>
    <property type="evidence" value="ECO:0007669"/>
    <property type="project" value="UniProtKB-KW"/>
</dbReference>
<dbReference type="InterPro" id="IPR003439">
    <property type="entry name" value="ABC_transporter-like_ATP-bd"/>
</dbReference>
<dbReference type="CDD" id="cd03255">
    <property type="entry name" value="ABC_MJ0796_LolCDE_FtsE"/>
    <property type="match status" value="1"/>
</dbReference>
<dbReference type="SMART" id="SM00382">
    <property type="entry name" value="AAA"/>
    <property type="match status" value="1"/>
</dbReference>
<evidence type="ECO:0000313" key="6">
    <source>
        <dbReference type="EMBL" id="MDF1610526.1"/>
    </source>
</evidence>
<feature type="domain" description="ABC transporter" evidence="5">
    <location>
        <begin position="6"/>
        <end position="233"/>
    </location>
</feature>
<dbReference type="GO" id="GO:0098796">
    <property type="term" value="C:membrane protein complex"/>
    <property type="evidence" value="ECO:0007669"/>
    <property type="project" value="UniProtKB-ARBA"/>
</dbReference>
<dbReference type="PROSITE" id="PS00211">
    <property type="entry name" value="ABC_TRANSPORTER_1"/>
    <property type="match status" value="1"/>
</dbReference>
<evidence type="ECO:0000256" key="1">
    <source>
        <dbReference type="ARBA" id="ARBA00022448"/>
    </source>
</evidence>
<protein>
    <submittedName>
        <fullName evidence="6">ABC transporter ATP-binding protein</fullName>
    </submittedName>
</protein>
<organism evidence="6 7">
    <name type="scientific">Stygiobacter electus</name>
    <dbReference type="NCBI Taxonomy" id="3032292"/>
    <lineage>
        <taxon>Bacteria</taxon>
        <taxon>Pseudomonadati</taxon>
        <taxon>Ignavibacteriota</taxon>
        <taxon>Ignavibacteria</taxon>
        <taxon>Ignavibacteriales</taxon>
        <taxon>Melioribacteraceae</taxon>
        <taxon>Stygiobacter</taxon>
    </lineage>
</organism>
<evidence type="ECO:0000256" key="3">
    <source>
        <dbReference type="ARBA" id="ARBA00022840"/>
    </source>
</evidence>
<dbReference type="GO" id="GO:0022857">
    <property type="term" value="F:transmembrane transporter activity"/>
    <property type="evidence" value="ECO:0007669"/>
    <property type="project" value="UniProtKB-ARBA"/>
</dbReference>
<dbReference type="Gene3D" id="3.40.50.300">
    <property type="entry name" value="P-loop containing nucleotide triphosphate hydrolases"/>
    <property type="match status" value="1"/>
</dbReference>
<dbReference type="InterPro" id="IPR017911">
    <property type="entry name" value="MacB-like_ATP-bd"/>
</dbReference>
<dbReference type="PANTHER" id="PTHR42798:SF7">
    <property type="entry name" value="ALPHA-D-RIBOSE 1-METHYLPHOSPHONATE 5-TRIPHOSPHATE SYNTHASE SUBUNIT PHNL"/>
    <property type="match status" value="1"/>
</dbReference>
<dbReference type="InterPro" id="IPR003593">
    <property type="entry name" value="AAA+_ATPase"/>
</dbReference>
<evidence type="ECO:0000313" key="7">
    <source>
        <dbReference type="Proteomes" id="UP001221302"/>
    </source>
</evidence>
<dbReference type="EMBL" id="JARGDL010000001">
    <property type="protein sequence ID" value="MDF1610526.1"/>
    <property type="molecule type" value="Genomic_DNA"/>
</dbReference>
<evidence type="ECO:0000256" key="4">
    <source>
        <dbReference type="ARBA" id="ARBA00038388"/>
    </source>
</evidence>
<keyword evidence="2" id="KW-0547">Nucleotide-binding</keyword>
<dbReference type="PANTHER" id="PTHR42798">
    <property type="entry name" value="LIPOPROTEIN-RELEASING SYSTEM ATP-BINDING PROTEIN LOLD"/>
    <property type="match status" value="1"/>
</dbReference>
<evidence type="ECO:0000256" key="2">
    <source>
        <dbReference type="ARBA" id="ARBA00022741"/>
    </source>
</evidence>
<keyword evidence="7" id="KW-1185">Reference proteome</keyword>
<dbReference type="AlphaFoldDB" id="A0AAE3NTF7"/>
<accession>A0AAE3NTF7</accession>
<dbReference type="Proteomes" id="UP001221302">
    <property type="component" value="Unassembled WGS sequence"/>
</dbReference>
<proteinExistence type="inferred from homology"/>
<dbReference type="SUPFAM" id="SSF52540">
    <property type="entry name" value="P-loop containing nucleoside triphosphate hydrolases"/>
    <property type="match status" value="1"/>
</dbReference>
<gene>
    <name evidence="6" type="ORF">P0M35_00005</name>
</gene>
<dbReference type="FunFam" id="3.40.50.300:FF:000032">
    <property type="entry name" value="Export ABC transporter ATP-binding protein"/>
    <property type="match status" value="1"/>
</dbReference>
<keyword evidence="1" id="KW-0813">Transport</keyword>
<dbReference type="RefSeq" id="WP_321534291.1">
    <property type="nucleotide sequence ID" value="NZ_JARGDL010000001.1"/>
</dbReference>
<dbReference type="InterPro" id="IPR017871">
    <property type="entry name" value="ABC_transporter-like_CS"/>
</dbReference>
<dbReference type="Pfam" id="PF00005">
    <property type="entry name" value="ABC_tran"/>
    <property type="match status" value="1"/>
</dbReference>
<evidence type="ECO:0000259" key="5">
    <source>
        <dbReference type="PROSITE" id="PS50893"/>
    </source>
</evidence>
<dbReference type="PROSITE" id="PS50893">
    <property type="entry name" value="ABC_TRANSPORTER_2"/>
    <property type="match status" value="1"/>
</dbReference>
<comment type="caution">
    <text evidence="6">The sequence shown here is derived from an EMBL/GenBank/DDBJ whole genome shotgun (WGS) entry which is preliminary data.</text>
</comment>